<organism evidence="2 3">
    <name type="scientific">Virgibacillus halodenitrificans</name>
    <name type="common">Bacillus halodenitrificans</name>
    <dbReference type="NCBI Taxonomy" id="1482"/>
    <lineage>
        <taxon>Bacteria</taxon>
        <taxon>Bacillati</taxon>
        <taxon>Bacillota</taxon>
        <taxon>Bacilli</taxon>
        <taxon>Bacillales</taxon>
        <taxon>Bacillaceae</taxon>
        <taxon>Virgibacillus</taxon>
    </lineage>
</organism>
<feature type="domain" description="Beta-lactamase-related" evidence="1">
    <location>
        <begin position="17"/>
        <end position="333"/>
    </location>
</feature>
<dbReference type="InterPro" id="IPR050491">
    <property type="entry name" value="AmpC-like"/>
</dbReference>
<dbReference type="EMBL" id="CP017962">
    <property type="protein sequence ID" value="APC48848.1"/>
    <property type="molecule type" value="Genomic_DNA"/>
</dbReference>
<dbReference type="PANTHER" id="PTHR46825">
    <property type="entry name" value="D-ALANYL-D-ALANINE-CARBOXYPEPTIDASE/ENDOPEPTIDASE AMPH"/>
    <property type="match status" value="1"/>
</dbReference>
<gene>
    <name evidence="2" type="ORF">BME96_11870</name>
</gene>
<dbReference type="KEGG" id="vhl:BME96_11870"/>
<dbReference type="Proteomes" id="UP000182945">
    <property type="component" value="Chromosome"/>
</dbReference>
<reference evidence="2 3" key="1">
    <citation type="submission" date="2016-11" db="EMBL/GenBank/DDBJ databases">
        <title>Complete genome sequencing of Virgibacillus halodenitrificans PDB-F2.</title>
        <authorList>
            <person name="Sun Z."/>
            <person name="Zhou Y."/>
            <person name="Li H."/>
        </authorList>
    </citation>
    <scope>NUCLEOTIDE SEQUENCE [LARGE SCALE GENOMIC DNA]</scope>
    <source>
        <strain evidence="2 3">PDB-F2</strain>
    </source>
</reference>
<dbReference type="InterPro" id="IPR001466">
    <property type="entry name" value="Beta-lactam-related"/>
</dbReference>
<dbReference type="AlphaFoldDB" id="A0AAC9NLD3"/>
<name>A0AAC9NLD3_VIRHA</name>
<evidence type="ECO:0000313" key="2">
    <source>
        <dbReference type="EMBL" id="APC48848.1"/>
    </source>
</evidence>
<evidence type="ECO:0000259" key="1">
    <source>
        <dbReference type="Pfam" id="PF00144"/>
    </source>
</evidence>
<dbReference type="RefSeq" id="WP_071649154.1">
    <property type="nucleotide sequence ID" value="NZ_CP017962.1"/>
</dbReference>
<dbReference type="PANTHER" id="PTHR46825:SF7">
    <property type="entry name" value="D-ALANYL-D-ALANINE CARBOXYPEPTIDASE"/>
    <property type="match status" value="1"/>
</dbReference>
<protein>
    <recommendedName>
        <fullName evidence="1">Beta-lactamase-related domain-containing protein</fullName>
    </recommendedName>
</protein>
<dbReference type="GeneID" id="71515098"/>
<dbReference type="InterPro" id="IPR012338">
    <property type="entry name" value="Beta-lactam/transpept-like"/>
</dbReference>
<evidence type="ECO:0000313" key="3">
    <source>
        <dbReference type="Proteomes" id="UP000182945"/>
    </source>
</evidence>
<sequence length="350" mass="39272">MQKKIRDIDLGLKNICEKYNIPGISVCLTDANRAEWKNVYGVRSVETGEPLQVDDQFRAGSITKTLIAVIIMQLKEEGKLSINQTINAILDGVLQQESTLTIKHLLNHTSGLEDYLWVENEGQPMISKFDTAPEIQFSPDFLVKEALLAAGRFAPGEGFYYSNTNYILLGLIIEKITGATISEIINKRILEPLLMKQTYFPKTFYINTSYANGHSKFTQDFQPSDQIVYEYKDLNISLAWTAGALVSTPADLNRFMIGLFNNKIISEESLEEMMTFKETGDNGQSYGLGLYQFKDQQKTAIGHPGGISGYETVMLHYPDDDIYMTVMINQMPAGATSIAAELYDSFKVLE</sequence>
<dbReference type="Pfam" id="PF00144">
    <property type="entry name" value="Beta-lactamase"/>
    <property type="match status" value="1"/>
</dbReference>
<dbReference type="SUPFAM" id="SSF56601">
    <property type="entry name" value="beta-lactamase/transpeptidase-like"/>
    <property type="match status" value="1"/>
</dbReference>
<proteinExistence type="predicted"/>
<accession>A0AAC9NLD3</accession>
<dbReference type="Gene3D" id="3.40.710.10">
    <property type="entry name" value="DD-peptidase/beta-lactamase superfamily"/>
    <property type="match status" value="1"/>
</dbReference>